<organism evidence="6 7">
    <name type="scientific">Paracoccus tibetensis</name>
    <dbReference type="NCBI Taxonomy" id="336292"/>
    <lineage>
        <taxon>Bacteria</taxon>
        <taxon>Pseudomonadati</taxon>
        <taxon>Pseudomonadota</taxon>
        <taxon>Alphaproteobacteria</taxon>
        <taxon>Rhodobacterales</taxon>
        <taxon>Paracoccaceae</taxon>
        <taxon>Paracoccus</taxon>
    </lineage>
</organism>
<accession>A0A1G5G6M6</accession>
<dbReference type="AlphaFoldDB" id="A0A1G5G6M6"/>
<keyword evidence="6" id="KW-0808">Transferase</keyword>
<evidence type="ECO:0000256" key="3">
    <source>
        <dbReference type="ARBA" id="ARBA00022989"/>
    </source>
</evidence>
<keyword evidence="6" id="KW-0489">Methyltransferase</keyword>
<evidence type="ECO:0000256" key="1">
    <source>
        <dbReference type="ARBA" id="ARBA00004127"/>
    </source>
</evidence>
<dbReference type="InterPro" id="IPR007318">
    <property type="entry name" value="Phopholipid_MeTrfase"/>
</dbReference>
<proteinExistence type="predicted"/>
<keyword evidence="2 5" id="KW-0812">Transmembrane</keyword>
<dbReference type="InterPro" id="IPR052527">
    <property type="entry name" value="Metal_cation-efflux_comp"/>
</dbReference>
<feature type="transmembrane region" description="Helical" evidence="5">
    <location>
        <begin position="84"/>
        <end position="103"/>
    </location>
</feature>
<dbReference type="EMBL" id="FMVT01000005">
    <property type="protein sequence ID" value="SCY46398.1"/>
    <property type="molecule type" value="Genomic_DNA"/>
</dbReference>
<evidence type="ECO:0000313" key="7">
    <source>
        <dbReference type="Proteomes" id="UP000199502"/>
    </source>
</evidence>
<dbReference type="GO" id="GO:0012505">
    <property type="term" value="C:endomembrane system"/>
    <property type="evidence" value="ECO:0007669"/>
    <property type="project" value="UniProtKB-SubCell"/>
</dbReference>
<dbReference type="Pfam" id="PF04191">
    <property type="entry name" value="PEMT"/>
    <property type="match status" value="1"/>
</dbReference>
<evidence type="ECO:0000313" key="6">
    <source>
        <dbReference type="EMBL" id="SCY46398.1"/>
    </source>
</evidence>
<evidence type="ECO:0000256" key="5">
    <source>
        <dbReference type="SAM" id="Phobius"/>
    </source>
</evidence>
<dbReference type="GO" id="GO:0032259">
    <property type="term" value="P:methylation"/>
    <property type="evidence" value="ECO:0007669"/>
    <property type="project" value="UniProtKB-KW"/>
</dbReference>
<dbReference type="Gene3D" id="1.20.120.1630">
    <property type="match status" value="1"/>
</dbReference>
<name>A0A1G5G6M6_9RHOB</name>
<feature type="transmembrane region" description="Helical" evidence="5">
    <location>
        <begin position="6"/>
        <end position="25"/>
    </location>
</feature>
<comment type="subcellular location">
    <subcellularLocation>
        <location evidence="1">Endomembrane system</location>
        <topology evidence="1">Multi-pass membrane protein</topology>
    </subcellularLocation>
</comment>
<sequence>MLGQAGWIGLGVVAMYLTAFAWSTAEAARAAARPVWLFGHARGIERLAAFGFRLAFALALLGPLLWLAFPALHKLDPLWTEGQYQLLGSAGVVLAAGGAMLAFAAQMSMGASWRVGVAEGATGALVTGGLYRFSRNPTFLGQVILLAGVSLATPAVPTLLAPLLFLWSAAIQIRSEERELEQALGADYSRYLSTVPRWIGLHSRTSS</sequence>
<dbReference type="PANTHER" id="PTHR43847:SF1">
    <property type="entry name" value="BLL3993 PROTEIN"/>
    <property type="match status" value="1"/>
</dbReference>
<feature type="transmembrane region" description="Helical" evidence="5">
    <location>
        <begin position="139"/>
        <end position="167"/>
    </location>
</feature>
<dbReference type="Proteomes" id="UP000199502">
    <property type="component" value="Unassembled WGS sequence"/>
</dbReference>
<dbReference type="GO" id="GO:0008168">
    <property type="term" value="F:methyltransferase activity"/>
    <property type="evidence" value="ECO:0007669"/>
    <property type="project" value="UniProtKB-KW"/>
</dbReference>
<keyword evidence="7" id="KW-1185">Reference proteome</keyword>
<evidence type="ECO:0000256" key="2">
    <source>
        <dbReference type="ARBA" id="ARBA00022692"/>
    </source>
</evidence>
<keyword evidence="4 5" id="KW-0472">Membrane</keyword>
<dbReference type="RefSeq" id="WP_090742200.1">
    <property type="nucleotide sequence ID" value="NZ_FMVT01000005.1"/>
</dbReference>
<gene>
    <name evidence="6" type="ORF">SAMN05660710_01601</name>
</gene>
<dbReference type="OrthoDB" id="9811969at2"/>
<protein>
    <submittedName>
        <fullName evidence="6">Protein-S-isoprenylcysteine O-methyltransferase Ste14</fullName>
    </submittedName>
</protein>
<feature type="transmembrane region" description="Helical" evidence="5">
    <location>
        <begin position="115"/>
        <end position="133"/>
    </location>
</feature>
<keyword evidence="3 5" id="KW-1133">Transmembrane helix</keyword>
<dbReference type="PANTHER" id="PTHR43847">
    <property type="entry name" value="BLL3993 PROTEIN"/>
    <property type="match status" value="1"/>
</dbReference>
<reference evidence="6 7" key="1">
    <citation type="submission" date="2016-10" db="EMBL/GenBank/DDBJ databases">
        <authorList>
            <person name="de Groot N.N."/>
        </authorList>
    </citation>
    <scope>NUCLEOTIDE SEQUENCE [LARGE SCALE GENOMIC DNA]</scope>
    <source>
        <strain evidence="6 7">CGMCC 1.8925</strain>
    </source>
</reference>
<dbReference type="STRING" id="336292.SAMN05660710_01601"/>
<evidence type="ECO:0000256" key="4">
    <source>
        <dbReference type="ARBA" id="ARBA00023136"/>
    </source>
</evidence>
<feature type="transmembrane region" description="Helical" evidence="5">
    <location>
        <begin position="46"/>
        <end position="72"/>
    </location>
</feature>